<sequence length="158" mass="17048">MTFDIRAAVPEDAAAIRDVLHESIRVCCKADHHDDPAIVARWLANKTTDNVKKWVAAPDSVALVASRGDDLLGVALLSGHELALCYIASRALYQGVGKALLQSVEKAALARGVEVLTLDSTRTALPFYTRNGYSFCGPVRSWAGLEAQPMTKTLRGRA</sequence>
<dbReference type="InterPro" id="IPR050832">
    <property type="entry name" value="Bact_Acetyltransf"/>
</dbReference>
<keyword evidence="1 4" id="KW-0808">Transferase</keyword>
<evidence type="ECO:0000256" key="2">
    <source>
        <dbReference type="ARBA" id="ARBA00023315"/>
    </source>
</evidence>
<name>A0ABV7W0Z8_9BURK</name>
<dbReference type="InterPro" id="IPR016181">
    <property type="entry name" value="Acyl_CoA_acyltransferase"/>
</dbReference>
<dbReference type="EC" id="2.3.1.-" evidence="4"/>
<dbReference type="CDD" id="cd04301">
    <property type="entry name" value="NAT_SF"/>
    <property type="match status" value="1"/>
</dbReference>
<dbReference type="RefSeq" id="WP_382170315.1">
    <property type="nucleotide sequence ID" value="NZ_JBHRXX010000001.1"/>
</dbReference>
<dbReference type="PROSITE" id="PS51186">
    <property type="entry name" value="GNAT"/>
    <property type="match status" value="1"/>
</dbReference>
<dbReference type="Gene3D" id="3.40.630.30">
    <property type="match status" value="1"/>
</dbReference>
<dbReference type="GO" id="GO:0016746">
    <property type="term" value="F:acyltransferase activity"/>
    <property type="evidence" value="ECO:0007669"/>
    <property type="project" value="UniProtKB-KW"/>
</dbReference>
<gene>
    <name evidence="4" type="ORF">ACFOPI_02250</name>
</gene>
<evidence type="ECO:0000256" key="1">
    <source>
        <dbReference type="ARBA" id="ARBA00022679"/>
    </source>
</evidence>
<evidence type="ECO:0000313" key="5">
    <source>
        <dbReference type="Proteomes" id="UP001595729"/>
    </source>
</evidence>
<dbReference type="SUPFAM" id="SSF55729">
    <property type="entry name" value="Acyl-CoA N-acyltransferases (Nat)"/>
    <property type="match status" value="1"/>
</dbReference>
<keyword evidence="5" id="KW-1185">Reference proteome</keyword>
<keyword evidence="2 4" id="KW-0012">Acyltransferase</keyword>
<dbReference type="Proteomes" id="UP001595729">
    <property type="component" value="Unassembled WGS sequence"/>
</dbReference>
<proteinExistence type="predicted"/>
<reference evidence="5" key="1">
    <citation type="journal article" date="2019" name="Int. J. Syst. Evol. Microbiol.">
        <title>The Global Catalogue of Microorganisms (GCM) 10K type strain sequencing project: providing services to taxonomists for standard genome sequencing and annotation.</title>
        <authorList>
            <consortium name="The Broad Institute Genomics Platform"/>
            <consortium name="The Broad Institute Genome Sequencing Center for Infectious Disease"/>
            <person name="Wu L."/>
            <person name="Ma J."/>
        </authorList>
    </citation>
    <scope>NUCLEOTIDE SEQUENCE [LARGE SCALE GENOMIC DNA]</scope>
    <source>
        <strain evidence="5">KCTC 42501</strain>
    </source>
</reference>
<evidence type="ECO:0000313" key="4">
    <source>
        <dbReference type="EMBL" id="MFC3682396.1"/>
    </source>
</evidence>
<dbReference type="Pfam" id="PF13673">
    <property type="entry name" value="Acetyltransf_10"/>
    <property type="match status" value="1"/>
</dbReference>
<comment type="caution">
    <text evidence="4">The sequence shown here is derived from an EMBL/GenBank/DDBJ whole genome shotgun (WGS) entry which is preliminary data.</text>
</comment>
<accession>A0ABV7W0Z8</accession>
<organism evidence="4 5">
    <name type="scientific">Hydrogenophaga luteola</name>
    <dbReference type="NCBI Taxonomy" id="1591122"/>
    <lineage>
        <taxon>Bacteria</taxon>
        <taxon>Pseudomonadati</taxon>
        <taxon>Pseudomonadota</taxon>
        <taxon>Betaproteobacteria</taxon>
        <taxon>Burkholderiales</taxon>
        <taxon>Comamonadaceae</taxon>
        <taxon>Hydrogenophaga</taxon>
    </lineage>
</organism>
<dbReference type="InterPro" id="IPR000182">
    <property type="entry name" value="GNAT_dom"/>
</dbReference>
<protein>
    <submittedName>
        <fullName evidence="4">GNAT family N-acetyltransferase</fullName>
        <ecNumber evidence="4">2.3.1.-</ecNumber>
    </submittedName>
</protein>
<feature type="domain" description="N-acetyltransferase" evidence="3">
    <location>
        <begin position="3"/>
        <end position="155"/>
    </location>
</feature>
<dbReference type="PANTHER" id="PTHR43877">
    <property type="entry name" value="AMINOALKYLPHOSPHONATE N-ACETYLTRANSFERASE-RELATED-RELATED"/>
    <property type="match status" value="1"/>
</dbReference>
<dbReference type="EMBL" id="JBHRXX010000001">
    <property type="protein sequence ID" value="MFC3682396.1"/>
    <property type="molecule type" value="Genomic_DNA"/>
</dbReference>
<evidence type="ECO:0000259" key="3">
    <source>
        <dbReference type="PROSITE" id="PS51186"/>
    </source>
</evidence>